<dbReference type="Proteomes" id="UP001385499">
    <property type="component" value="Unassembled WGS sequence"/>
</dbReference>
<keyword evidence="7" id="KW-0472">Membrane</keyword>
<dbReference type="PANTHER" id="PTHR32089">
    <property type="entry name" value="METHYL-ACCEPTING CHEMOTAXIS PROTEIN MCPB"/>
    <property type="match status" value="1"/>
</dbReference>
<dbReference type="InterPro" id="IPR004090">
    <property type="entry name" value="Chemotax_Me-accpt_rcpt"/>
</dbReference>
<comment type="similarity">
    <text evidence="4">Belongs to the methyl-accepting chemotaxis (MCP) protein family.</text>
</comment>
<evidence type="ECO:0000256" key="3">
    <source>
        <dbReference type="ARBA" id="ARBA00023224"/>
    </source>
</evidence>
<evidence type="ECO:0000256" key="2">
    <source>
        <dbReference type="ARBA" id="ARBA00022519"/>
    </source>
</evidence>
<keyword evidence="12" id="KW-1185">Reference proteome</keyword>
<dbReference type="InterPro" id="IPR003660">
    <property type="entry name" value="HAMP_dom"/>
</dbReference>
<gene>
    <name evidence="11" type="ORF">V6575_11715</name>
</gene>
<evidence type="ECO:0000259" key="10">
    <source>
        <dbReference type="PROSITE" id="PS50885"/>
    </source>
</evidence>
<organism evidence="11 12">
    <name type="scientific">Roseibium algae</name>
    <dbReference type="NCBI Taxonomy" id="3123038"/>
    <lineage>
        <taxon>Bacteria</taxon>
        <taxon>Pseudomonadati</taxon>
        <taxon>Pseudomonadota</taxon>
        <taxon>Alphaproteobacteria</taxon>
        <taxon>Hyphomicrobiales</taxon>
        <taxon>Stappiaceae</taxon>
        <taxon>Roseibium</taxon>
    </lineage>
</organism>
<dbReference type="RefSeq" id="WP_340274520.1">
    <property type="nucleotide sequence ID" value="NZ_JBAKIA010000006.1"/>
</dbReference>
<protein>
    <submittedName>
        <fullName evidence="11">Methyl-accepting chemotaxis protein</fullName>
    </submittedName>
</protein>
<evidence type="ECO:0000259" key="9">
    <source>
        <dbReference type="PROSITE" id="PS50192"/>
    </source>
</evidence>
<comment type="caution">
    <text evidence="11">The sequence shown here is derived from an EMBL/GenBank/DDBJ whole genome shotgun (WGS) entry which is preliminary data.</text>
</comment>
<keyword evidence="7" id="KW-1133">Transmembrane helix</keyword>
<feature type="domain" description="Methyl-accepting transducer" evidence="8">
    <location>
        <begin position="307"/>
        <end position="543"/>
    </location>
</feature>
<keyword evidence="7" id="KW-0812">Transmembrane</keyword>
<evidence type="ECO:0000313" key="12">
    <source>
        <dbReference type="Proteomes" id="UP001385499"/>
    </source>
</evidence>
<keyword evidence="6" id="KW-0175">Coiled coil</keyword>
<evidence type="ECO:0000256" key="4">
    <source>
        <dbReference type="ARBA" id="ARBA00029447"/>
    </source>
</evidence>
<feature type="coiled-coil region" evidence="6">
    <location>
        <begin position="257"/>
        <end position="284"/>
    </location>
</feature>
<evidence type="ECO:0000256" key="1">
    <source>
        <dbReference type="ARBA" id="ARBA00004429"/>
    </source>
</evidence>
<evidence type="ECO:0000256" key="6">
    <source>
        <dbReference type="SAM" id="Coils"/>
    </source>
</evidence>
<evidence type="ECO:0000256" key="5">
    <source>
        <dbReference type="PROSITE-ProRule" id="PRU00284"/>
    </source>
</evidence>
<name>A0ABU8TKQ6_9HYPH</name>
<dbReference type="InterPro" id="IPR004089">
    <property type="entry name" value="MCPsignal_dom"/>
</dbReference>
<dbReference type="Gene3D" id="6.10.340.10">
    <property type="match status" value="1"/>
</dbReference>
<feature type="domain" description="T-SNARE coiled-coil homology" evidence="9">
    <location>
        <begin position="459"/>
        <end position="521"/>
    </location>
</feature>
<dbReference type="PANTHER" id="PTHR32089:SF112">
    <property type="entry name" value="LYSOZYME-LIKE PROTEIN-RELATED"/>
    <property type="match status" value="1"/>
</dbReference>
<dbReference type="Pfam" id="PF00015">
    <property type="entry name" value="MCPsignal"/>
    <property type="match status" value="1"/>
</dbReference>
<dbReference type="EMBL" id="JBAKIA010000006">
    <property type="protein sequence ID" value="MEJ8474754.1"/>
    <property type="molecule type" value="Genomic_DNA"/>
</dbReference>
<dbReference type="SUPFAM" id="SSF58104">
    <property type="entry name" value="Methyl-accepting chemotaxis protein (MCP) signaling domain"/>
    <property type="match status" value="1"/>
</dbReference>
<feature type="domain" description="HAMP" evidence="10">
    <location>
        <begin position="213"/>
        <end position="266"/>
    </location>
</feature>
<evidence type="ECO:0000313" key="11">
    <source>
        <dbReference type="EMBL" id="MEJ8474754.1"/>
    </source>
</evidence>
<dbReference type="InterPro" id="IPR024478">
    <property type="entry name" value="HlyB_4HB_MCP"/>
</dbReference>
<sequence length="563" mass="60079">MQRLANYSIKFKLVLCFLLILAFMAGLSSLSIRSINDLAADNKTVAGESLPAVRFAGTLRGDMIDVRVSALYHQLFSTVEEYDHEEFWLNKKIDKVKETASLLKPYLYNDELKAKFNDFESSWAEFETKVQAVVADSRAGNKPEAFQQDRQIMTPSIDKANDAVASIVEMVNADSDANSRASNEAAQSAAITLTATSAGVFAIVIGVMIFLTTDIRLSIEKIVRPMRSLAGGDVSVDIPMRGLKTEIGEIADAVQIFKEGMNEREILQAEMKEQEARAEGEKRQMMSSLANDLEAQVGQLVGSLSGAVDGLKVSSSTMAENAQQTNRQAIDLTSAAEQTSANVQTVAGATEELSASASEIGDRISDASSRVTTVVDQVKETDKDVQGLATVAQRIGDVIELITGIAEQTNLLALNATIEAARAGEAGKGFAVVAAEVKQLADQTSKATNEISNQINELRNVTDNVVSRTGEISGSISEMHSLTTAVASAVEQQKAATSEIARSVHEAANGTALVTERLAVVKTNAEDSDDAASQVFGSSQALAQDADTLQSAVNAFLVKIRAA</sequence>
<dbReference type="SMART" id="SM00283">
    <property type="entry name" value="MA"/>
    <property type="match status" value="1"/>
</dbReference>
<dbReference type="PROSITE" id="PS50192">
    <property type="entry name" value="T_SNARE"/>
    <property type="match status" value="1"/>
</dbReference>
<keyword evidence="3 5" id="KW-0807">Transducer</keyword>
<accession>A0ABU8TKQ6</accession>
<keyword evidence="2" id="KW-1003">Cell membrane</keyword>
<reference evidence="11 12" key="1">
    <citation type="submission" date="2024-02" db="EMBL/GenBank/DDBJ databases">
        <title>Roseibium algae sp. nov., isolated from marine alga (Grateloupia sp.), showing potential in myo-inositol conversion.</title>
        <authorList>
            <person name="Wang Y."/>
        </authorList>
    </citation>
    <scope>NUCLEOTIDE SEQUENCE [LARGE SCALE GENOMIC DNA]</scope>
    <source>
        <strain evidence="11 12">H3510</strain>
    </source>
</reference>
<evidence type="ECO:0000259" key="8">
    <source>
        <dbReference type="PROSITE" id="PS50111"/>
    </source>
</evidence>
<dbReference type="Gene3D" id="1.10.287.950">
    <property type="entry name" value="Methyl-accepting chemotaxis protein"/>
    <property type="match status" value="1"/>
</dbReference>
<feature type="transmembrane region" description="Helical" evidence="7">
    <location>
        <begin position="189"/>
        <end position="211"/>
    </location>
</feature>
<dbReference type="PROSITE" id="PS50885">
    <property type="entry name" value="HAMP"/>
    <property type="match status" value="1"/>
</dbReference>
<dbReference type="Pfam" id="PF12729">
    <property type="entry name" value="4HB_MCP_1"/>
    <property type="match status" value="1"/>
</dbReference>
<dbReference type="PROSITE" id="PS50111">
    <property type="entry name" value="CHEMOTAXIS_TRANSDUC_2"/>
    <property type="match status" value="1"/>
</dbReference>
<comment type="subcellular location">
    <subcellularLocation>
        <location evidence="1">Cell inner membrane</location>
        <topology evidence="1">Multi-pass membrane protein</topology>
    </subcellularLocation>
</comment>
<evidence type="ECO:0000256" key="7">
    <source>
        <dbReference type="SAM" id="Phobius"/>
    </source>
</evidence>
<dbReference type="PRINTS" id="PR00260">
    <property type="entry name" value="CHEMTRNSDUCR"/>
</dbReference>
<dbReference type="InterPro" id="IPR000727">
    <property type="entry name" value="T_SNARE_dom"/>
</dbReference>
<keyword evidence="2" id="KW-0997">Cell inner membrane</keyword>
<proteinExistence type="inferred from homology"/>